<dbReference type="Proteomes" id="UP000239560">
    <property type="component" value="Unassembled WGS sequence"/>
</dbReference>
<evidence type="ECO:0000259" key="8">
    <source>
        <dbReference type="Pfam" id="PF14629"/>
    </source>
</evidence>
<dbReference type="GO" id="GO:0005524">
    <property type="term" value="F:ATP binding"/>
    <property type="evidence" value="ECO:0007669"/>
    <property type="project" value="InterPro"/>
</dbReference>
<dbReference type="Pfam" id="PF00004">
    <property type="entry name" value="AAA"/>
    <property type="match status" value="1"/>
</dbReference>
<sequence length="1025" mass="112602">MPLLAQQLKPRTPTRIIPQDPSTSLHTSAPAPAPAESTLTRTPTKRSRPRSPSPSSDEDTRRSPSPRPRAPTRRMSTPSTPSKSKRTLSKRTPTNELEETRRSTRSTGKADHFQPLQGAPVTPRSSGKRGRAVVVKKEVARKMVDSSGESEEDEVVVTPRAKRGRAASTKTAAKKPTRAPPKKRVKVEEEEDESAPEPKKTRGTARKTQRPPSPDPTSSSEDEADAASSTSATELQDMLVASAPPRKRATRTVDLDLPPSPAKTPTKLVRQTSSYAPKVPSPLKPRPRREASEFDVDMDAADEERDEEDVFTSPSRASSPSSSTPYKSTTSTPLTTPSSRRSSSLTPSRSSSRIRHLPPSLKEIANAPASLRNRLVGFHMEDEGYGVEVAREEEDGDGESEEDEEERKRRRREKGKERMVEEADGDDQVMRDEEDEEMAEEEMEISQPAFAPSRLATSASASTATASAAHPLIPIAPNTSYLSSPLRTQILTLLSTLSGSRLPGPFPSTISSSASSILSLPYLEGGYDEWERPLRASLEECVLKGMGNAVMLLGPRGSGKTMLINRTLALLSSTHGRESFVTVRLSGLVHTTDRLAMRSIAVQLRDQGFGGKEVEGEMEGDYVRSTPACFACWTRSARADGTVAAQSSNSATMSTLLRLLEPSSSTSSSPSSSTNTPTQTQSKPLILIVDEFDLFARHPRQSFLYCLLDIVQGNRRRGGVAVVGVSSRVDCLSLLEKRVRSRCQSHVLQLIPPSSFSAFTDLAKRLLRSDEEAWKEKRGEEGTEWAERWNAEVERFLKEKKVVDYFTRMWQIYGNVPTELRSSLSHLLYRLDHVGRLNGLTDSNEVPRLAVEMLKPQPKGEEKSRDEVLKHLSIPELTVLIACKHLSTSTIDRHSGFNFEQIYDAYLSHSRRVSASTASALSMSTKPLSKPAMRVAFDSLREHELLLPRTSSGSAGSSGAGGAATTSGSGMPVSVPSLAYKSPTARDPWKMYRLTAWAKDVDREVEARGGECPLALRRWCKNWLD</sequence>
<comment type="similarity">
    <text evidence="2">Belongs to the ORC4 family.</text>
</comment>
<feature type="compositionally biased region" description="Acidic residues" evidence="6">
    <location>
        <begin position="293"/>
        <end position="310"/>
    </location>
</feature>
<dbReference type="Gene3D" id="3.40.50.300">
    <property type="entry name" value="P-loop containing nucleotide triphosphate hydrolases"/>
    <property type="match status" value="1"/>
</dbReference>
<keyword evidence="3" id="KW-0235">DNA replication</keyword>
<feature type="compositionally biased region" description="Acidic residues" evidence="6">
    <location>
        <begin position="391"/>
        <end position="405"/>
    </location>
</feature>
<dbReference type="InterPro" id="IPR027417">
    <property type="entry name" value="P-loop_NTPase"/>
</dbReference>
<feature type="compositionally biased region" description="Low complexity" evidence="6">
    <location>
        <begin position="73"/>
        <end position="82"/>
    </location>
</feature>
<feature type="compositionally biased region" description="Acidic residues" evidence="6">
    <location>
        <begin position="422"/>
        <end position="440"/>
    </location>
</feature>
<proteinExistence type="inferred from homology"/>
<evidence type="ECO:0000256" key="6">
    <source>
        <dbReference type="SAM" id="MobiDB-lite"/>
    </source>
</evidence>
<comment type="subcellular location">
    <subcellularLocation>
        <location evidence="1">Nucleus</location>
    </subcellularLocation>
</comment>
<dbReference type="GO" id="GO:0005664">
    <property type="term" value="C:nuclear origin of replication recognition complex"/>
    <property type="evidence" value="ECO:0007669"/>
    <property type="project" value="TreeGrafter"/>
</dbReference>
<feature type="region of interest" description="Disordered" evidence="6">
    <location>
        <begin position="1"/>
        <end position="366"/>
    </location>
</feature>
<feature type="compositionally biased region" description="Basic residues" evidence="6">
    <location>
        <begin position="172"/>
        <end position="185"/>
    </location>
</feature>
<gene>
    <name evidence="9" type="ORF">AAT19DRAFT_14135</name>
</gene>
<evidence type="ECO:0000313" key="9">
    <source>
        <dbReference type="EMBL" id="PRQ75113.1"/>
    </source>
</evidence>
<reference evidence="9 10" key="1">
    <citation type="journal article" date="2018" name="Elife">
        <title>Functional genomics of lipid metabolism in the oleaginous yeast Rhodosporidium toruloides.</title>
        <authorList>
            <person name="Coradetti S.T."/>
            <person name="Pinel D."/>
            <person name="Geiselman G."/>
            <person name="Ito M."/>
            <person name="Mondo S."/>
            <person name="Reilly M.C."/>
            <person name="Cheng Y.F."/>
            <person name="Bauer S."/>
            <person name="Grigoriev I."/>
            <person name="Gladden J.M."/>
            <person name="Simmons B.A."/>
            <person name="Brem R."/>
            <person name="Arkin A.P."/>
            <person name="Skerker J.M."/>
        </authorList>
    </citation>
    <scope>NUCLEOTIDE SEQUENCE [LARGE SCALE GENOMIC DNA]</scope>
    <source>
        <strain evidence="9 10">NBRC 0880</strain>
    </source>
</reference>
<feature type="compositionally biased region" description="Basic and acidic residues" evidence="6">
    <location>
        <begin position="135"/>
        <end position="144"/>
    </location>
</feature>
<comment type="caution">
    <text evidence="9">The sequence shown here is derived from an EMBL/GenBank/DDBJ whole genome shotgun (WGS) entry which is preliminary data.</text>
</comment>
<dbReference type="InterPro" id="IPR016527">
    <property type="entry name" value="ORC4"/>
</dbReference>
<dbReference type="PANTHER" id="PTHR12087">
    <property type="entry name" value="ORIGIN RECOGNITION COMPLEX SUBUNIT 4"/>
    <property type="match status" value="1"/>
</dbReference>
<keyword evidence="4" id="KW-0238">DNA-binding</keyword>
<dbReference type="InterPro" id="IPR003959">
    <property type="entry name" value="ATPase_AAA_core"/>
</dbReference>
<dbReference type="EMBL" id="LCTV02000005">
    <property type="protein sequence ID" value="PRQ75113.1"/>
    <property type="molecule type" value="Genomic_DNA"/>
</dbReference>
<feature type="region of interest" description="Disordered" evidence="6">
    <location>
        <begin position="948"/>
        <end position="969"/>
    </location>
</feature>
<feature type="compositionally biased region" description="Low complexity" evidence="6">
    <location>
        <begin position="312"/>
        <end position="351"/>
    </location>
</feature>
<dbReference type="GO" id="GO:0003688">
    <property type="term" value="F:DNA replication origin binding"/>
    <property type="evidence" value="ECO:0007669"/>
    <property type="project" value="TreeGrafter"/>
</dbReference>
<name>A0A2T0AAS4_RHOTO</name>
<evidence type="ECO:0000259" key="7">
    <source>
        <dbReference type="Pfam" id="PF00004"/>
    </source>
</evidence>
<dbReference type="InterPro" id="IPR032705">
    <property type="entry name" value="ORC4_C"/>
</dbReference>
<feature type="domain" description="Origin recognition complex subunit 4 C-terminal" evidence="8">
    <location>
        <begin position="762"/>
        <end position="961"/>
    </location>
</feature>
<dbReference type="SUPFAM" id="SSF52540">
    <property type="entry name" value="P-loop containing nucleoside triphosphate hydrolases"/>
    <property type="match status" value="1"/>
</dbReference>
<feature type="domain" description="ATPase AAA-type core" evidence="7">
    <location>
        <begin position="550"/>
        <end position="747"/>
    </location>
</feature>
<feature type="region of interest" description="Disordered" evidence="6">
    <location>
        <begin position="388"/>
        <end position="440"/>
    </location>
</feature>
<dbReference type="AlphaFoldDB" id="A0A2T0AAS4"/>
<evidence type="ECO:0000256" key="3">
    <source>
        <dbReference type="ARBA" id="ARBA00022705"/>
    </source>
</evidence>
<evidence type="ECO:0000256" key="2">
    <source>
        <dbReference type="ARBA" id="ARBA00005334"/>
    </source>
</evidence>
<dbReference type="GO" id="GO:0006270">
    <property type="term" value="P:DNA replication initiation"/>
    <property type="evidence" value="ECO:0007669"/>
    <property type="project" value="TreeGrafter"/>
</dbReference>
<dbReference type="OrthoDB" id="343623at2759"/>
<feature type="compositionally biased region" description="Basic and acidic residues" evidence="6">
    <location>
        <begin position="98"/>
        <end position="112"/>
    </location>
</feature>
<accession>A0A2T0AAS4</accession>
<evidence type="ECO:0000256" key="5">
    <source>
        <dbReference type="ARBA" id="ARBA00023242"/>
    </source>
</evidence>
<protein>
    <submittedName>
        <fullName evidence="9">Origin recognition complex (ORC) subunit 4 C-terminus-domain containing protein</fullName>
    </submittedName>
</protein>
<keyword evidence="5" id="KW-0539">Nucleus</keyword>
<evidence type="ECO:0000256" key="4">
    <source>
        <dbReference type="ARBA" id="ARBA00023125"/>
    </source>
</evidence>
<evidence type="ECO:0000256" key="1">
    <source>
        <dbReference type="ARBA" id="ARBA00004123"/>
    </source>
</evidence>
<organism evidence="9 10">
    <name type="scientific">Rhodotorula toruloides</name>
    <name type="common">Yeast</name>
    <name type="synonym">Rhodosporidium toruloides</name>
    <dbReference type="NCBI Taxonomy" id="5286"/>
    <lineage>
        <taxon>Eukaryota</taxon>
        <taxon>Fungi</taxon>
        <taxon>Dikarya</taxon>
        <taxon>Basidiomycota</taxon>
        <taxon>Pucciniomycotina</taxon>
        <taxon>Microbotryomycetes</taxon>
        <taxon>Sporidiobolales</taxon>
        <taxon>Sporidiobolaceae</taxon>
        <taxon>Rhodotorula</taxon>
    </lineage>
</organism>
<evidence type="ECO:0000313" key="10">
    <source>
        <dbReference type="Proteomes" id="UP000239560"/>
    </source>
</evidence>
<dbReference type="PANTHER" id="PTHR12087:SF0">
    <property type="entry name" value="ORIGIN RECOGNITION COMPLEX SUBUNIT 4"/>
    <property type="match status" value="1"/>
</dbReference>
<dbReference type="Pfam" id="PF14629">
    <property type="entry name" value="ORC4_C"/>
    <property type="match status" value="1"/>
</dbReference>
<dbReference type="GO" id="GO:0016887">
    <property type="term" value="F:ATP hydrolysis activity"/>
    <property type="evidence" value="ECO:0007669"/>
    <property type="project" value="InterPro"/>
</dbReference>